<gene>
    <name evidence="2" type="ORF">QQS21_004767</name>
</gene>
<feature type="compositionally biased region" description="Gly residues" evidence="1">
    <location>
        <begin position="440"/>
        <end position="449"/>
    </location>
</feature>
<name>A0AAJ0CQZ1_9HYPO</name>
<proteinExistence type="predicted"/>
<evidence type="ECO:0000313" key="2">
    <source>
        <dbReference type="EMBL" id="KAK2601692.1"/>
    </source>
</evidence>
<protein>
    <submittedName>
        <fullName evidence="2">Uncharacterized protein</fullName>
    </submittedName>
</protein>
<evidence type="ECO:0000313" key="3">
    <source>
        <dbReference type="Proteomes" id="UP001251528"/>
    </source>
</evidence>
<sequence>MPFTHSIDIALCENAIRNRSLVKLEGINWFEGKPWIKAVLRNAGFKRALIYWVAEASPVISVDFGNHDVATRAITALDGTEANGYLLKAGLIQMTPSQFREQTSKASVPVSSPAAAIHDESAKADDSSSNMFISHVAKTADCSFALECSPMVGQTQSGVTYPATPNMELAKVRDSSPTAAKSKDIDPEQADPAKPATLRTWAANAARRKMRRKTAEYKYCPREGASIHDENSSKDTRKCQRPADIVTTNAPHKDTAKFFPRGADLFYRLFGEQPWRGGFPILEEKGWVPSDDQSKDIVSFYNPKSAAEPGFLNDNVAAQRSLIPTSRGFKIDRPVGPLNGLGWGEFDKFTEWQFQGRKVHLNMLDQNLRFCYSTGAPIHTTSPQRILTVNTTLGSPDTVDPDAPGPVGKTLLDLLRSKKERNETRDQIYGLGRRGRGGRGGRGGRAGWP</sequence>
<dbReference type="EMBL" id="JASWJB010000072">
    <property type="protein sequence ID" value="KAK2601692.1"/>
    <property type="molecule type" value="Genomic_DNA"/>
</dbReference>
<keyword evidence="3" id="KW-1185">Reference proteome</keyword>
<organism evidence="2 3">
    <name type="scientific">Conoideocrella luteorostrata</name>
    <dbReference type="NCBI Taxonomy" id="1105319"/>
    <lineage>
        <taxon>Eukaryota</taxon>
        <taxon>Fungi</taxon>
        <taxon>Dikarya</taxon>
        <taxon>Ascomycota</taxon>
        <taxon>Pezizomycotina</taxon>
        <taxon>Sordariomycetes</taxon>
        <taxon>Hypocreomycetidae</taxon>
        <taxon>Hypocreales</taxon>
        <taxon>Clavicipitaceae</taxon>
        <taxon>Conoideocrella</taxon>
    </lineage>
</organism>
<dbReference type="AlphaFoldDB" id="A0AAJ0CQZ1"/>
<dbReference type="Proteomes" id="UP001251528">
    <property type="component" value="Unassembled WGS sequence"/>
</dbReference>
<reference evidence="2" key="1">
    <citation type="submission" date="2023-06" db="EMBL/GenBank/DDBJ databases">
        <title>Conoideocrella luteorostrata (Hypocreales: Clavicipitaceae), a potential biocontrol fungus for elongate hemlock scale in United States Christmas tree production areas.</title>
        <authorList>
            <person name="Barrett H."/>
            <person name="Lovett B."/>
            <person name="Macias A.M."/>
            <person name="Stajich J.E."/>
            <person name="Kasson M.T."/>
        </authorList>
    </citation>
    <scope>NUCLEOTIDE SEQUENCE</scope>
    <source>
        <strain evidence="2">ARSEF 14590</strain>
    </source>
</reference>
<comment type="caution">
    <text evidence="2">The sequence shown here is derived from an EMBL/GenBank/DDBJ whole genome shotgun (WGS) entry which is preliminary data.</text>
</comment>
<accession>A0AAJ0CQZ1</accession>
<feature type="region of interest" description="Disordered" evidence="1">
    <location>
        <begin position="423"/>
        <end position="449"/>
    </location>
</feature>
<evidence type="ECO:0000256" key="1">
    <source>
        <dbReference type="SAM" id="MobiDB-lite"/>
    </source>
</evidence>
<feature type="region of interest" description="Disordered" evidence="1">
    <location>
        <begin position="173"/>
        <end position="194"/>
    </location>
</feature>